<proteinExistence type="predicted"/>
<sequence>MAVAGRVAIVPKGEWNAQTAYKRLDAVTHNNTLYFAKKDVSAGTATTNTEYWSKSISGSVVNVATDTEDGLMPKEDKKKLDGIDGDVAAKLGESKDGSLTYNGTEIKPSVETGQGLSIGEDGKLQVNIDGTTLTMDQVNNVIKLADTLKDAIDGAFPAANVANNQITTAEGFALDARQANPNIDGSLAKQISDLNGSLNNVATKNDISALNPSGAIRLYSDKSIGNEGAGWYRFAKITCKVDTIAKGSTYILIETLIRQTFSNALGCFHKIDFYLIYNDSARISVIGYNTTVLKRVRIVRSGNTIFLDVYSNAFINATEILSFIPFNEGIQSAEHVEAYLVPEISDGEVIVCSIDLANNI</sequence>
<dbReference type="EMBL" id="BK059134">
    <property type="protein sequence ID" value="DAE33422.1"/>
    <property type="molecule type" value="Genomic_DNA"/>
</dbReference>
<accession>A0A8S5RQ52</accession>
<reference evidence="1" key="1">
    <citation type="journal article" date="2021" name="Proc. Natl. Acad. Sci. U.S.A.">
        <title>A Catalog of Tens of Thousands of Viruses from Human Metagenomes Reveals Hidden Associations with Chronic Diseases.</title>
        <authorList>
            <person name="Tisza M.J."/>
            <person name="Buck C.B."/>
        </authorList>
    </citation>
    <scope>NUCLEOTIDE SEQUENCE</scope>
    <source>
        <strain evidence="1">CtQ5V6</strain>
    </source>
</reference>
<evidence type="ECO:0000313" key="1">
    <source>
        <dbReference type="EMBL" id="DAE33422.1"/>
    </source>
</evidence>
<name>A0A8S5RQ52_9VIRU</name>
<organism evidence="1">
    <name type="scientific">virus sp. ctQ5V6</name>
    <dbReference type="NCBI Taxonomy" id="2825815"/>
    <lineage>
        <taxon>Viruses</taxon>
    </lineage>
</organism>
<protein>
    <submittedName>
        <fullName evidence="1">Uncharacterized protein</fullName>
    </submittedName>
</protein>